<dbReference type="AlphaFoldDB" id="A0A1L9SXZ2"/>
<proteinExistence type="predicted"/>
<dbReference type="InterPro" id="IPR001810">
    <property type="entry name" value="F-box_dom"/>
</dbReference>
<evidence type="ECO:0000259" key="1">
    <source>
        <dbReference type="PROSITE" id="PS50181"/>
    </source>
</evidence>
<evidence type="ECO:0000313" key="2">
    <source>
        <dbReference type="EMBL" id="OJJ52058.1"/>
    </source>
</evidence>
<feature type="domain" description="F-box" evidence="1">
    <location>
        <begin position="99"/>
        <end position="145"/>
    </location>
</feature>
<dbReference type="Pfam" id="PF00646">
    <property type="entry name" value="F-box"/>
    <property type="match status" value="1"/>
</dbReference>
<evidence type="ECO:0000313" key="3">
    <source>
        <dbReference type="Proteomes" id="UP000184356"/>
    </source>
</evidence>
<dbReference type="InterPro" id="IPR036047">
    <property type="entry name" value="F-box-like_dom_sf"/>
</dbReference>
<dbReference type="VEuPathDB" id="FungiDB:ASPSYDRAFT_722281"/>
<dbReference type="CDD" id="cd09917">
    <property type="entry name" value="F-box_SF"/>
    <property type="match status" value="1"/>
</dbReference>
<protein>
    <recommendedName>
        <fullName evidence="1">F-box domain-containing protein</fullName>
    </recommendedName>
</protein>
<reference evidence="3" key="1">
    <citation type="journal article" date="2017" name="Genome Biol.">
        <title>Comparative genomics reveals high biological diversity and specific adaptations in the industrially and medically important fungal genus Aspergillus.</title>
        <authorList>
            <person name="de Vries R.P."/>
            <person name="Riley R."/>
            <person name="Wiebenga A."/>
            <person name="Aguilar-Osorio G."/>
            <person name="Amillis S."/>
            <person name="Uchima C.A."/>
            <person name="Anderluh G."/>
            <person name="Asadollahi M."/>
            <person name="Askin M."/>
            <person name="Barry K."/>
            <person name="Battaglia E."/>
            <person name="Bayram O."/>
            <person name="Benocci T."/>
            <person name="Braus-Stromeyer S.A."/>
            <person name="Caldana C."/>
            <person name="Canovas D."/>
            <person name="Cerqueira G.C."/>
            <person name="Chen F."/>
            <person name="Chen W."/>
            <person name="Choi C."/>
            <person name="Clum A."/>
            <person name="Dos Santos R.A."/>
            <person name="Damasio A.R."/>
            <person name="Diallinas G."/>
            <person name="Emri T."/>
            <person name="Fekete E."/>
            <person name="Flipphi M."/>
            <person name="Freyberg S."/>
            <person name="Gallo A."/>
            <person name="Gournas C."/>
            <person name="Habgood R."/>
            <person name="Hainaut M."/>
            <person name="Harispe M.L."/>
            <person name="Henrissat B."/>
            <person name="Hilden K.S."/>
            <person name="Hope R."/>
            <person name="Hossain A."/>
            <person name="Karabika E."/>
            <person name="Karaffa L."/>
            <person name="Karanyi Z."/>
            <person name="Krasevec N."/>
            <person name="Kuo A."/>
            <person name="Kusch H."/>
            <person name="LaButti K."/>
            <person name="Lagendijk E.L."/>
            <person name="Lapidus A."/>
            <person name="Levasseur A."/>
            <person name="Lindquist E."/>
            <person name="Lipzen A."/>
            <person name="Logrieco A.F."/>
            <person name="MacCabe A."/>
            <person name="Maekelae M.R."/>
            <person name="Malavazi I."/>
            <person name="Melin P."/>
            <person name="Meyer V."/>
            <person name="Mielnichuk N."/>
            <person name="Miskei M."/>
            <person name="Molnar A.P."/>
            <person name="Mule G."/>
            <person name="Ngan C.Y."/>
            <person name="Orejas M."/>
            <person name="Orosz E."/>
            <person name="Ouedraogo J.P."/>
            <person name="Overkamp K.M."/>
            <person name="Park H.-S."/>
            <person name="Perrone G."/>
            <person name="Piumi F."/>
            <person name="Punt P.J."/>
            <person name="Ram A.F."/>
            <person name="Ramon A."/>
            <person name="Rauscher S."/>
            <person name="Record E."/>
            <person name="Riano-Pachon D.M."/>
            <person name="Robert V."/>
            <person name="Roehrig J."/>
            <person name="Ruller R."/>
            <person name="Salamov A."/>
            <person name="Salih N.S."/>
            <person name="Samson R.A."/>
            <person name="Sandor E."/>
            <person name="Sanguinetti M."/>
            <person name="Schuetze T."/>
            <person name="Sepcic K."/>
            <person name="Shelest E."/>
            <person name="Sherlock G."/>
            <person name="Sophianopoulou V."/>
            <person name="Squina F.M."/>
            <person name="Sun H."/>
            <person name="Susca A."/>
            <person name="Todd R.B."/>
            <person name="Tsang A."/>
            <person name="Unkles S.E."/>
            <person name="van de Wiele N."/>
            <person name="van Rossen-Uffink D."/>
            <person name="Oliveira J.V."/>
            <person name="Vesth T.C."/>
            <person name="Visser J."/>
            <person name="Yu J.-H."/>
            <person name="Zhou M."/>
            <person name="Andersen M.R."/>
            <person name="Archer D.B."/>
            <person name="Baker S.E."/>
            <person name="Benoit I."/>
            <person name="Brakhage A.A."/>
            <person name="Braus G.H."/>
            <person name="Fischer R."/>
            <person name="Frisvad J.C."/>
            <person name="Goldman G.H."/>
            <person name="Houbraken J."/>
            <person name="Oakley B."/>
            <person name="Pocsi I."/>
            <person name="Scazzocchio C."/>
            <person name="Seiboth B."/>
            <person name="vanKuyk P.A."/>
            <person name="Wortman J."/>
            <person name="Dyer P.S."/>
            <person name="Grigoriev I.V."/>
        </authorList>
    </citation>
    <scope>NUCLEOTIDE SEQUENCE [LARGE SCALE GENOMIC DNA]</scope>
    <source>
        <strain evidence="3">CBS 593.65</strain>
    </source>
</reference>
<sequence>MVPVHPIIKLSSRRDEETSGIATGLSKSLQRQKPNPVSSPAMESDNATAFEKEFEMEAIRVTSYHRPDFDLAVARTNPRHHDQVCRSLLRTINAISSTLGNLQVLPPEIVYEICVLLDIQSLLSFRHVNSRAQQIVRTTRGYEAAITHALEALSVILKTNIASWFTLSDLFEVLCTRDCHYAAPLVALFFYQLLLQLVDIRRRRGGPEGTNRSGRVPSEPYSRIKQGFLHQVSYDWLQLSGNDSGQRSVLLIW</sequence>
<organism evidence="2 3">
    <name type="scientific">Aspergillus sydowii CBS 593.65</name>
    <dbReference type="NCBI Taxonomy" id="1036612"/>
    <lineage>
        <taxon>Eukaryota</taxon>
        <taxon>Fungi</taxon>
        <taxon>Dikarya</taxon>
        <taxon>Ascomycota</taxon>
        <taxon>Pezizomycotina</taxon>
        <taxon>Eurotiomycetes</taxon>
        <taxon>Eurotiomycetidae</taxon>
        <taxon>Eurotiales</taxon>
        <taxon>Aspergillaceae</taxon>
        <taxon>Aspergillus</taxon>
        <taxon>Aspergillus subgen. Nidulantes</taxon>
    </lineage>
</organism>
<accession>A0A1L9SXZ2</accession>
<dbReference type="RefSeq" id="XP_040695864.1">
    <property type="nucleotide sequence ID" value="XM_040850637.1"/>
</dbReference>
<dbReference type="Proteomes" id="UP000184356">
    <property type="component" value="Unassembled WGS sequence"/>
</dbReference>
<keyword evidence="3" id="KW-1185">Reference proteome</keyword>
<dbReference type="PROSITE" id="PS50181">
    <property type="entry name" value="FBOX"/>
    <property type="match status" value="1"/>
</dbReference>
<dbReference type="EMBL" id="KV878606">
    <property type="protein sequence ID" value="OJJ52058.1"/>
    <property type="molecule type" value="Genomic_DNA"/>
</dbReference>
<name>A0A1L9SXZ2_9EURO</name>
<dbReference type="OrthoDB" id="2687876at2759"/>
<dbReference type="GeneID" id="63766710"/>
<dbReference type="STRING" id="1036612.A0A1L9SXZ2"/>
<dbReference type="SUPFAM" id="SSF81383">
    <property type="entry name" value="F-box domain"/>
    <property type="match status" value="1"/>
</dbReference>
<gene>
    <name evidence="2" type="ORF">ASPSYDRAFT_722281</name>
</gene>